<keyword evidence="2" id="KW-1185">Reference proteome</keyword>
<name>A0ABT7G0R0_9CORY</name>
<protein>
    <submittedName>
        <fullName evidence="1">RloB family protein</fullName>
    </submittedName>
</protein>
<dbReference type="RefSeq" id="WP_284573529.1">
    <property type="nucleotide sequence ID" value="NZ_JASNVE010000006.1"/>
</dbReference>
<reference evidence="1 2" key="1">
    <citation type="submission" date="2023-05" db="EMBL/GenBank/DDBJ databases">
        <title>Metabolic capabilities are highly conserved among human nasal-associated Corynebacterium species in pangenomic analyses.</title>
        <authorList>
            <person name="Tran T.H."/>
            <person name="Roberts A.Q."/>
            <person name="Escapa I.F."/>
            <person name="Gao W."/>
            <person name="Conlan S."/>
            <person name="Kong H."/>
            <person name="Segre J.A."/>
            <person name="Kelly M.S."/>
            <person name="Lemon K.P."/>
        </authorList>
    </citation>
    <scope>NUCLEOTIDE SEQUENCE [LARGE SCALE GENOMIC DNA]</scope>
    <source>
        <strain evidence="1 2">KPL2811</strain>
    </source>
</reference>
<proteinExistence type="predicted"/>
<dbReference type="EMBL" id="JASNVK010000002">
    <property type="protein sequence ID" value="MDK4300033.1"/>
    <property type="molecule type" value="Genomic_DNA"/>
</dbReference>
<gene>
    <name evidence="1" type="ORF">QPX45_02010</name>
</gene>
<sequence length="180" mass="20318">MLVVVEGSPGKSEEEYFKQIHSRLPRSTSPSLKVVAAGGEPRRVWDECRNRMDRGDFDFACLVLDHDDHPTLLEVLREVSKHKNAAAVVTNPQFELWLLLHAQDQNAAITARVLRQKVREHNLVSPQNDKELHRNFPFENFEQAHARAKSSKHYPGNGVVGDNPSSGIPWLIDLLRGDVG</sequence>
<dbReference type="Proteomes" id="UP001243856">
    <property type="component" value="Unassembled WGS sequence"/>
</dbReference>
<evidence type="ECO:0000313" key="1">
    <source>
        <dbReference type="EMBL" id="MDK4300033.1"/>
    </source>
</evidence>
<organism evidence="1 2">
    <name type="scientific">Corynebacterium propinquum</name>
    <dbReference type="NCBI Taxonomy" id="43769"/>
    <lineage>
        <taxon>Bacteria</taxon>
        <taxon>Bacillati</taxon>
        <taxon>Actinomycetota</taxon>
        <taxon>Actinomycetes</taxon>
        <taxon>Mycobacteriales</taxon>
        <taxon>Corynebacteriaceae</taxon>
        <taxon>Corynebacterium</taxon>
    </lineage>
</organism>
<dbReference type="Pfam" id="PF13707">
    <property type="entry name" value="RloB"/>
    <property type="match status" value="1"/>
</dbReference>
<accession>A0ABT7G0R0</accession>
<dbReference type="InterPro" id="IPR025591">
    <property type="entry name" value="RloB"/>
</dbReference>
<evidence type="ECO:0000313" key="2">
    <source>
        <dbReference type="Proteomes" id="UP001243856"/>
    </source>
</evidence>
<comment type="caution">
    <text evidence="1">The sequence shown here is derived from an EMBL/GenBank/DDBJ whole genome shotgun (WGS) entry which is preliminary data.</text>
</comment>